<dbReference type="Proteomes" id="UP000236621">
    <property type="component" value="Unassembled WGS sequence"/>
</dbReference>
<dbReference type="AlphaFoldDB" id="A0A2K3QPD3"/>
<dbReference type="OrthoDB" id="2735536at2759"/>
<dbReference type="EMBL" id="NRSZ01000120">
    <property type="protein sequence ID" value="PNY29395.1"/>
    <property type="molecule type" value="Genomic_DNA"/>
</dbReference>
<comment type="similarity">
    <text evidence="2">Belongs to the NAD(P)-dependent epimerase/dehydratase family. Dihydroflavonol-4-reductase subfamily.</text>
</comment>
<proteinExistence type="inferred from homology"/>
<dbReference type="SUPFAM" id="SSF51735">
    <property type="entry name" value="NAD(P)-binding Rossmann-fold domains"/>
    <property type="match status" value="1"/>
</dbReference>
<keyword evidence="1" id="KW-0560">Oxidoreductase</keyword>
<organism evidence="4 5">
    <name type="scientific">Tolypocladium capitatum</name>
    <dbReference type="NCBI Taxonomy" id="45235"/>
    <lineage>
        <taxon>Eukaryota</taxon>
        <taxon>Fungi</taxon>
        <taxon>Dikarya</taxon>
        <taxon>Ascomycota</taxon>
        <taxon>Pezizomycotina</taxon>
        <taxon>Sordariomycetes</taxon>
        <taxon>Hypocreomycetidae</taxon>
        <taxon>Hypocreales</taxon>
        <taxon>Ophiocordycipitaceae</taxon>
        <taxon>Tolypocladium</taxon>
    </lineage>
</organism>
<sequence>MATNVTDAASQSLLITGITGYIGFKTLTVALERGHRVRGVVRSESQASELRSKNQFIAHCHGQVEFVVIPDFLKEGAIRDALDGITAIIHIAAALAIEAEDYEADLVEPAISMVTTLLEAAAQAKTVRRVVLTSSCVTLIPFEWYFDPDSERLYTASDLNATPTRPAKNAMEAYWASKALTRIATRNFVHESKPQFDFVTLLPSVVIGADERIPADGPVSALLQSTRAAAMAPALDGSLNPGFPYFGVPVHVADVARAHVDAVDSSRIPGNSEYILSSDTPEGVVWDRDVHAAARKFFPKEVENGLLPLQGSLANIKWRLDASATESAFGWTFTSFEETMKGLLGQYLQLKQSETHPA</sequence>
<dbReference type="Gene3D" id="3.40.50.720">
    <property type="entry name" value="NAD(P)-binding Rossmann-like Domain"/>
    <property type="match status" value="1"/>
</dbReference>
<evidence type="ECO:0000259" key="3">
    <source>
        <dbReference type="Pfam" id="PF01370"/>
    </source>
</evidence>
<dbReference type="PANTHER" id="PTHR10366">
    <property type="entry name" value="NAD DEPENDENT EPIMERASE/DEHYDRATASE"/>
    <property type="match status" value="1"/>
</dbReference>
<dbReference type="InterPro" id="IPR050425">
    <property type="entry name" value="NAD(P)_dehydrat-like"/>
</dbReference>
<evidence type="ECO:0000313" key="5">
    <source>
        <dbReference type="Proteomes" id="UP000236621"/>
    </source>
</evidence>
<keyword evidence="5" id="KW-1185">Reference proteome</keyword>
<reference evidence="4 5" key="1">
    <citation type="submission" date="2017-08" db="EMBL/GenBank/DDBJ databases">
        <title>Harnessing the power of phylogenomics to disentangle the directionality and signatures of interkingdom host jumping in the parasitic fungal genus Tolypocladium.</title>
        <authorList>
            <person name="Quandt C.A."/>
            <person name="Patterson W."/>
            <person name="Spatafora J.W."/>
        </authorList>
    </citation>
    <scope>NUCLEOTIDE SEQUENCE [LARGE SCALE GENOMIC DNA]</scope>
    <source>
        <strain evidence="4 5">CBS 113982</strain>
    </source>
</reference>
<gene>
    <name evidence="4" type="ORF">TCAP_00694</name>
</gene>
<dbReference type="InterPro" id="IPR036291">
    <property type="entry name" value="NAD(P)-bd_dom_sf"/>
</dbReference>
<protein>
    <submittedName>
        <fullName evidence="4">Putative oxidoreductase</fullName>
    </submittedName>
</protein>
<dbReference type="GO" id="GO:0016616">
    <property type="term" value="F:oxidoreductase activity, acting on the CH-OH group of donors, NAD or NADP as acceptor"/>
    <property type="evidence" value="ECO:0007669"/>
    <property type="project" value="TreeGrafter"/>
</dbReference>
<comment type="caution">
    <text evidence="4">The sequence shown here is derived from an EMBL/GenBank/DDBJ whole genome shotgun (WGS) entry which is preliminary data.</text>
</comment>
<dbReference type="PANTHER" id="PTHR10366:SF564">
    <property type="entry name" value="STEROL-4-ALPHA-CARBOXYLATE 3-DEHYDROGENASE, DECARBOXYLATING"/>
    <property type="match status" value="1"/>
</dbReference>
<evidence type="ECO:0000256" key="2">
    <source>
        <dbReference type="ARBA" id="ARBA00023445"/>
    </source>
</evidence>
<accession>A0A2K3QPD3</accession>
<evidence type="ECO:0000313" key="4">
    <source>
        <dbReference type="EMBL" id="PNY29395.1"/>
    </source>
</evidence>
<feature type="domain" description="NAD-dependent epimerase/dehydratase" evidence="3">
    <location>
        <begin position="14"/>
        <end position="265"/>
    </location>
</feature>
<dbReference type="STRING" id="45235.A0A2K3QPD3"/>
<evidence type="ECO:0000256" key="1">
    <source>
        <dbReference type="ARBA" id="ARBA00023002"/>
    </source>
</evidence>
<dbReference type="InterPro" id="IPR001509">
    <property type="entry name" value="Epimerase_deHydtase"/>
</dbReference>
<dbReference type="Pfam" id="PF01370">
    <property type="entry name" value="Epimerase"/>
    <property type="match status" value="1"/>
</dbReference>
<name>A0A2K3QPD3_9HYPO</name>